<gene>
    <name evidence="2" type="ORF">ADUPG1_010487</name>
</gene>
<organism evidence="2 3">
    <name type="scientific">Aduncisulcus paluster</name>
    <dbReference type="NCBI Taxonomy" id="2918883"/>
    <lineage>
        <taxon>Eukaryota</taxon>
        <taxon>Metamonada</taxon>
        <taxon>Carpediemonas-like organisms</taxon>
        <taxon>Aduncisulcus</taxon>
    </lineage>
</organism>
<feature type="region of interest" description="Disordered" evidence="1">
    <location>
        <begin position="570"/>
        <end position="605"/>
    </location>
</feature>
<feature type="region of interest" description="Disordered" evidence="1">
    <location>
        <begin position="365"/>
        <end position="476"/>
    </location>
</feature>
<name>A0ABQ5JV97_9EUKA</name>
<feature type="compositionally biased region" description="Low complexity" evidence="1">
    <location>
        <begin position="441"/>
        <end position="474"/>
    </location>
</feature>
<reference evidence="2" key="1">
    <citation type="submission" date="2022-03" db="EMBL/GenBank/DDBJ databases">
        <title>Draft genome sequence of Aduncisulcus paluster, a free-living microaerophilic Fornicata.</title>
        <authorList>
            <person name="Yuyama I."/>
            <person name="Kume K."/>
            <person name="Tamura T."/>
            <person name="Inagaki Y."/>
            <person name="Hashimoto T."/>
        </authorList>
    </citation>
    <scope>NUCLEOTIDE SEQUENCE</scope>
    <source>
        <strain evidence="2">NY0171</strain>
    </source>
</reference>
<accession>A0ABQ5JV97</accession>
<keyword evidence="3" id="KW-1185">Reference proteome</keyword>
<feature type="region of interest" description="Disordered" evidence="1">
    <location>
        <begin position="124"/>
        <end position="177"/>
    </location>
</feature>
<evidence type="ECO:0008006" key="4">
    <source>
        <dbReference type="Google" id="ProtNLM"/>
    </source>
</evidence>
<protein>
    <recommendedName>
        <fullName evidence="4">PA14 domain-containing protein</fullName>
    </recommendedName>
</protein>
<feature type="compositionally biased region" description="Basic and acidic residues" evidence="1">
    <location>
        <begin position="390"/>
        <end position="404"/>
    </location>
</feature>
<feature type="compositionally biased region" description="Low complexity" evidence="1">
    <location>
        <begin position="264"/>
        <end position="277"/>
    </location>
</feature>
<feature type="compositionally biased region" description="Basic residues" evidence="1">
    <location>
        <begin position="405"/>
        <end position="417"/>
    </location>
</feature>
<feature type="compositionally biased region" description="Basic and acidic residues" evidence="1">
    <location>
        <begin position="580"/>
        <end position="594"/>
    </location>
</feature>
<evidence type="ECO:0000313" key="3">
    <source>
        <dbReference type="Proteomes" id="UP001057375"/>
    </source>
</evidence>
<proteinExistence type="predicted"/>
<evidence type="ECO:0000313" key="2">
    <source>
        <dbReference type="EMBL" id="GKT14446.1"/>
    </source>
</evidence>
<dbReference type="InterPro" id="IPR017943">
    <property type="entry name" value="Bactericidal_perm-incr_a/b_dom"/>
</dbReference>
<evidence type="ECO:0000256" key="1">
    <source>
        <dbReference type="SAM" id="MobiDB-lite"/>
    </source>
</evidence>
<feature type="region of interest" description="Disordered" evidence="1">
    <location>
        <begin position="238"/>
        <end position="282"/>
    </location>
</feature>
<comment type="caution">
    <text evidence="2">The sequence shown here is derived from an EMBL/GenBank/DDBJ whole genome shotgun (WGS) entry which is preliminary data.</text>
</comment>
<sequence length="1535" mass="173295">MDGISYPLYSEIDEKLSSTALDSTHITPSMVEGDPLQYEGLNLDLVKLCPNLIIRDKEYKRQILFWKKIMRLADDRSLYYGKALNSILSGDLNAFHKWIVAYYVRISHKLKATQSQQLEEDIPIIPSDPSTQTHISTPSTHSIPTDTRISKEQTPSSSAVSAGSVISVNPPETSDPLAFDISKSKHIDKLESKNIPTLPIHMYDDGVRCVYCSLFQQNLERWKRGMVYEMKRKELRSVEDMERKRKEEEKERRKQDRRKKNGGSQSSSRSAVSSSKSDITEKDTTKLKLASMDVEGCSIGLRKRILRQRELEEEAKRKQQFRFVQDGVSLGDFCTEEEEEEWKWSMLKELAHETRYSGLHDSILIPSHRRGRGYPSSEWSSSVTSTRTVSTKERKAKVSDEEKKRIKREKMREKRRKEREEREKEKQIAEKKGEEYQFPVSQQVSQTSSATSSVCASSNSNTTSSTTHTSLSQHSKNRTKGFDMSFLHCSSDHGFTSTSSSSVSSSSAISVAYDGAAHSQSKTTTNGESDSDEINHFKTVTIAPSVEDYAYRRSKRRSLTRTLVVDANSIDDEEEEEREEKERQKRRDRAAKERERRRRKKEKEDQDKIIAMIEPKSGNFFCEDDTYSPGVRVFIMKDALNFFDSVMLGSITEFINDITFTDLHYEAPAGLSFDMSNVVVSNFSYAPTNYFRPSYYIEERWADMYCSIDFDFDFHDAINIVDVNASATMYFQEGSAALTFHMDEDPDDSGHLKIYIYEFDLDFGKDDIEIYNTDESIVQTIVDIFYPMFKGTIESWVKDAISDFVNDGIEEFLALIPLSHTVDAWSSFEWGLIPERSLHQFEGTYYHNAIFGSDEDDLAMTGEDLSDGHHIKNYKSLRVTGYFSPLEEGDYKFHGDYDSILRVTLNGTGYGHDLEHHNPGMCWPEHHTFTTDAYHLTPSDFLEVMVEYQVGCGGGSFKVTLIKDDEDGVTIPTLQIFDTTGIGEDQEPVIVTDDPEPGFASFASLAMFVPVYGALPAITKSELPVEPLTTVLEGEHFHCAIDESVMDTYIQSHVEAGIMESLIFTDDDIPAIETEYRMTVGGIGDLFFTNLDDFYSPSRYIMLTFDGDVNGSGSKIIASEGMSFNMAVIAYFDVAMTGEDLSDGHHIKNYKSLRVTGYFSPLEEGDYKFHGDYDSILRVTLNGTGYGHDLEHHNPGMCWPEHHTFTTDAYHLTPSDFLEVMVEYQVGCGGGSFKVTLIKDDEDGVTIPTLQIFDTTGIGEDQEPVIVTDDPEPGFASFASLAMFVPVYGALPAITKSELPVEPLTTVLEGEHFHCAIDESVMDTYIQSHVEAGIMESLIFTDDDIPAIETEYRMTVGGIGDLFFTNLDDFYSPSRYIMLTFDGDVNGSGSKIIASEGMSFNMAVIAYFDVCASGTKSTPSENIATVDMSFEGVMFFEVLQGDEAVIYARVDSLDIGSDPVVTSVKDGLEVDQDSFDDFEYFFNLLSVESFIPFLNNLLIQNGFEIPAPGNTYIDSVNLQYMDGYAYLVWRLALEE</sequence>
<dbReference type="EMBL" id="BQXS01011593">
    <property type="protein sequence ID" value="GKT14446.1"/>
    <property type="molecule type" value="Genomic_DNA"/>
</dbReference>
<feature type="compositionally biased region" description="Low complexity" evidence="1">
    <location>
        <begin position="376"/>
        <end position="389"/>
    </location>
</feature>
<feature type="compositionally biased region" description="Basic and acidic residues" evidence="1">
    <location>
        <begin position="418"/>
        <end position="435"/>
    </location>
</feature>
<feature type="compositionally biased region" description="Basic and acidic residues" evidence="1">
    <location>
        <begin position="238"/>
        <end position="254"/>
    </location>
</feature>
<dbReference type="SUPFAM" id="SSF55394">
    <property type="entry name" value="Bactericidal permeability-increasing protein, BPI"/>
    <property type="match status" value="1"/>
</dbReference>
<feature type="compositionally biased region" description="Low complexity" evidence="1">
    <location>
        <begin position="156"/>
        <end position="168"/>
    </location>
</feature>
<dbReference type="Gene3D" id="3.15.10.10">
    <property type="entry name" value="Bactericidal permeability-increasing protein, domain 1"/>
    <property type="match status" value="1"/>
</dbReference>
<feature type="compositionally biased region" description="Polar residues" evidence="1">
    <location>
        <begin position="128"/>
        <end position="155"/>
    </location>
</feature>
<dbReference type="Proteomes" id="UP001057375">
    <property type="component" value="Unassembled WGS sequence"/>
</dbReference>
<feature type="compositionally biased region" description="Acidic residues" evidence="1">
    <location>
        <begin position="570"/>
        <end position="579"/>
    </location>
</feature>